<dbReference type="InterPro" id="IPR004096">
    <property type="entry name" value="V4R"/>
</dbReference>
<dbReference type="Pfam" id="PF02830">
    <property type="entry name" value="V4R"/>
    <property type="match status" value="1"/>
</dbReference>
<sequence>MSATIPPFRDRLDWSAVPGQVVDGAIRYMLIRPDALMGAIMRLSPGAQAEMLAALHASVLDFGGRSAGTYNKTASRPLVEVVAQTAPDLGWGLWTIAHEADAIRVTVEDSPFAAPLTGAAQPVCTAMTGMLSAVGTIMSGSPVTATETRCAAQHGGTTCHFAIPMEHNA</sequence>
<name>A0A031K1T4_9SPHN</name>
<gene>
    <name evidence="2" type="ORF">BES08_06655</name>
    <name evidence="3" type="ORF">BV97_01288</name>
</gene>
<dbReference type="STRING" id="158500.BES08_06655"/>
<reference evidence="5" key="3">
    <citation type="journal article" date="2017" name="J. Biotechnol.">
        <title>Complete genome sequence of Novosphingobium resinovorum SA1, a versatile xenobiotic-degrading bacterium capable of utilizing sulfanilic acid.</title>
        <authorList>
            <person name="Hegedus B."/>
            <person name="Kos P.B."/>
            <person name="Balint B."/>
            <person name="Maroti G."/>
            <person name="Gan H.M."/>
            <person name="Perei K."/>
            <person name="Rakhely G."/>
        </authorList>
    </citation>
    <scope>NUCLEOTIDE SEQUENCE [LARGE SCALE GENOMIC DNA]</scope>
    <source>
        <strain evidence="5">SA1</strain>
    </source>
</reference>
<keyword evidence="5" id="KW-1185">Reference proteome</keyword>
<evidence type="ECO:0000259" key="1">
    <source>
        <dbReference type="SMART" id="SM00989"/>
    </source>
</evidence>
<reference evidence="3 4" key="1">
    <citation type="submission" date="2014-03" db="EMBL/GenBank/DDBJ databases">
        <title>Whole genome sequence of Novosphingobium resinovorum KF1.</title>
        <authorList>
            <person name="Gan H.M."/>
            <person name="Gan H.Y."/>
            <person name="Chew T.H."/>
            <person name="Savka M.A."/>
        </authorList>
    </citation>
    <scope>NUCLEOTIDE SEQUENCE [LARGE SCALE GENOMIC DNA]</scope>
    <source>
        <strain evidence="3 4">KF1</strain>
    </source>
</reference>
<feature type="domain" description="4-vinyl reductase 4VR" evidence="1">
    <location>
        <begin position="102"/>
        <end position="165"/>
    </location>
</feature>
<dbReference type="RefSeq" id="WP_051586748.1">
    <property type="nucleotide sequence ID" value="NZ_CP017075.1"/>
</dbReference>
<evidence type="ECO:0000313" key="2">
    <source>
        <dbReference type="EMBL" id="AOR76461.1"/>
    </source>
</evidence>
<evidence type="ECO:0000313" key="5">
    <source>
        <dbReference type="Proteomes" id="UP000094626"/>
    </source>
</evidence>
<dbReference type="InterPro" id="IPR024096">
    <property type="entry name" value="NO_sig/Golgi_transp_ligand-bd"/>
</dbReference>
<dbReference type="Proteomes" id="UP000094626">
    <property type="component" value="Chromosome"/>
</dbReference>
<dbReference type="Proteomes" id="UP000024329">
    <property type="component" value="Unassembled WGS sequence"/>
</dbReference>
<reference evidence="2" key="2">
    <citation type="submission" date="2016-08" db="EMBL/GenBank/DDBJ databases">
        <authorList>
            <person name="Seilhamer J.J."/>
        </authorList>
    </citation>
    <scope>NUCLEOTIDE SEQUENCE [LARGE SCALE GENOMIC DNA]</scope>
    <source>
        <strain evidence="2">SA1</strain>
    </source>
</reference>
<dbReference type="OrthoDB" id="5417528at2"/>
<evidence type="ECO:0000313" key="3">
    <source>
        <dbReference type="EMBL" id="EZP83185.1"/>
    </source>
</evidence>
<protein>
    <submittedName>
        <fullName evidence="3">V4R domain protein</fullName>
    </submittedName>
</protein>
<dbReference type="PANTHER" id="PTHR35090:SF1">
    <property type="entry name" value="SLR0144 PROTEIN"/>
    <property type="match status" value="1"/>
</dbReference>
<dbReference type="PANTHER" id="PTHR35090">
    <property type="entry name" value="DNA-DIRECTED RNA POLYMERASE SUBUNIT I"/>
    <property type="match status" value="1"/>
</dbReference>
<dbReference type="SUPFAM" id="SSF111126">
    <property type="entry name" value="Ligand-binding domain in the NO signalling and Golgi transport"/>
    <property type="match status" value="1"/>
</dbReference>
<dbReference type="SMART" id="SM00989">
    <property type="entry name" value="V4R"/>
    <property type="match status" value="1"/>
</dbReference>
<dbReference type="EMBL" id="CP017075">
    <property type="protein sequence ID" value="AOR76461.1"/>
    <property type="molecule type" value="Genomic_DNA"/>
</dbReference>
<dbReference type="EMBL" id="JFYZ01000003">
    <property type="protein sequence ID" value="EZP83185.1"/>
    <property type="molecule type" value="Genomic_DNA"/>
</dbReference>
<dbReference type="eggNOG" id="COG1719">
    <property type="taxonomic scope" value="Bacteria"/>
</dbReference>
<accession>A0A031K1T4</accession>
<dbReference type="KEGG" id="nre:BES08_06655"/>
<evidence type="ECO:0000313" key="4">
    <source>
        <dbReference type="Proteomes" id="UP000024329"/>
    </source>
</evidence>
<organism evidence="3 4">
    <name type="scientific">Novosphingobium resinovorum</name>
    <dbReference type="NCBI Taxonomy" id="158500"/>
    <lineage>
        <taxon>Bacteria</taxon>
        <taxon>Pseudomonadati</taxon>
        <taxon>Pseudomonadota</taxon>
        <taxon>Alphaproteobacteria</taxon>
        <taxon>Sphingomonadales</taxon>
        <taxon>Sphingomonadaceae</taxon>
        <taxon>Novosphingobium</taxon>
    </lineage>
</organism>
<proteinExistence type="predicted"/>
<dbReference type="Gene3D" id="3.30.1380.20">
    <property type="entry name" value="Trafficking protein particle complex subunit 3"/>
    <property type="match status" value="1"/>
</dbReference>
<dbReference type="AlphaFoldDB" id="A0A031K1T4"/>
<dbReference type="PATRIC" id="fig|158500.4.peg.1326"/>